<dbReference type="Gene3D" id="1.10.287.130">
    <property type="match status" value="1"/>
</dbReference>
<dbReference type="PROSITE" id="PS01124">
    <property type="entry name" value="HTH_ARAC_FAMILY_2"/>
    <property type="match status" value="1"/>
</dbReference>
<dbReference type="Pfam" id="PF00512">
    <property type="entry name" value="HisKA"/>
    <property type="match status" value="1"/>
</dbReference>
<dbReference type="SUPFAM" id="SSF63829">
    <property type="entry name" value="Calcium-dependent phosphotriesterase"/>
    <property type="match status" value="3"/>
</dbReference>
<dbReference type="SUPFAM" id="SSF47384">
    <property type="entry name" value="Homodimeric domain of signal transducing histidine kinase"/>
    <property type="match status" value="1"/>
</dbReference>
<name>A0A1G6G9F9_BACOV</name>
<accession>A0A1G6G9F9</accession>
<dbReference type="InterPro" id="IPR015943">
    <property type="entry name" value="WD40/YVTN_repeat-like_dom_sf"/>
</dbReference>
<keyword evidence="9" id="KW-0805">Transcription regulation</keyword>
<dbReference type="Proteomes" id="UP000183670">
    <property type="component" value="Unassembled WGS sequence"/>
</dbReference>
<evidence type="ECO:0000256" key="8">
    <source>
        <dbReference type="ARBA" id="ARBA00023012"/>
    </source>
</evidence>
<evidence type="ECO:0000256" key="4">
    <source>
        <dbReference type="ARBA" id="ARBA00022679"/>
    </source>
</evidence>
<feature type="modified residue" description="4-aspartylphosphate" evidence="12">
    <location>
        <position position="1175"/>
    </location>
</feature>
<proteinExistence type="predicted"/>
<keyword evidence="6 17" id="KW-0418">Kinase</keyword>
<gene>
    <name evidence="17" type="ORF">SAMN05192581_102832</name>
</gene>
<dbReference type="Gene3D" id="2.60.40.10">
    <property type="entry name" value="Immunoglobulins"/>
    <property type="match status" value="1"/>
</dbReference>
<evidence type="ECO:0000256" key="7">
    <source>
        <dbReference type="ARBA" id="ARBA00022840"/>
    </source>
</evidence>
<evidence type="ECO:0000313" key="18">
    <source>
        <dbReference type="Proteomes" id="UP000183670"/>
    </source>
</evidence>
<dbReference type="GO" id="GO:0005524">
    <property type="term" value="F:ATP binding"/>
    <property type="evidence" value="ECO:0007669"/>
    <property type="project" value="UniProtKB-KW"/>
</dbReference>
<evidence type="ECO:0000259" key="15">
    <source>
        <dbReference type="PROSITE" id="PS50109"/>
    </source>
</evidence>
<evidence type="ECO:0000256" key="1">
    <source>
        <dbReference type="ARBA" id="ARBA00000085"/>
    </source>
</evidence>
<dbReference type="InterPro" id="IPR018060">
    <property type="entry name" value="HTH_AraC"/>
</dbReference>
<dbReference type="FunFam" id="1.10.287.130:FF:000045">
    <property type="entry name" value="Two-component system sensor histidine kinase/response regulator"/>
    <property type="match status" value="1"/>
</dbReference>
<evidence type="ECO:0000256" key="5">
    <source>
        <dbReference type="ARBA" id="ARBA00022741"/>
    </source>
</evidence>
<dbReference type="FunFam" id="3.30.565.10:FF:000037">
    <property type="entry name" value="Hybrid sensor histidine kinase/response regulator"/>
    <property type="match status" value="1"/>
</dbReference>
<dbReference type="Pfam" id="PF12833">
    <property type="entry name" value="HTH_18"/>
    <property type="match status" value="1"/>
</dbReference>
<dbReference type="EC" id="2.7.13.3" evidence="2"/>
<dbReference type="SMART" id="SM00388">
    <property type="entry name" value="HisKA"/>
    <property type="match status" value="1"/>
</dbReference>
<evidence type="ECO:0000256" key="12">
    <source>
        <dbReference type="PROSITE-ProRule" id="PRU00169"/>
    </source>
</evidence>
<dbReference type="GO" id="GO:0000155">
    <property type="term" value="F:phosphorelay sensor kinase activity"/>
    <property type="evidence" value="ECO:0007669"/>
    <property type="project" value="InterPro"/>
</dbReference>
<evidence type="ECO:0000256" key="11">
    <source>
        <dbReference type="ARBA" id="ARBA00023163"/>
    </source>
</evidence>
<dbReference type="Gene3D" id="3.30.565.10">
    <property type="entry name" value="Histidine kinase-like ATPase, C-terminal domain"/>
    <property type="match status" value="1"/>
</dbReference>
<dbReference type="PROSITE" id="PS50109">
    <property type="entry name" value="HIS_KIN"/>
    <property type="match status" value="1"/>
</dbReference>
<keyword evidence="8" id="KW-0902">Two-component regulatory system</keyword>
<evidence type="ECO:0000256" key="9">
    <source>
        <dbReference type="ARBA" id="ARBA00023015"/>
    </source>
</evidence>
<keyword evidence="5" id="KW-0547">Nucleotide-binding</keyword>
<evidence type="ECO:0000259" key="14">
    <source>
        <dbReference type="PROSITE" id="PS01124"/>
    </source>
</evidence>
<evidence type="ECO:0000259" key="16">
    <source>
        <dbReference type="PROSITE" id="PS50110"/>
    </source>
</evidence>
<dbReference type="CDD" id="cd00082">
    <property type="entry name" value="HisKA"/>
    <property type="match status" value="1"/>
</dbReference>
<dbReference type="PROSITE" id="PS00041">
    <property type="entry name" value="HTH_ARAC_FAMILY_1"/>
    <property type="match status" value="1"/>
</dbReference>
<dbReference type="PANTHER" id="PTHR43547">
    <property type="entry name" value="TWO-COMPONENT HISTIDINE KINASE"/>
    <property type="match status" value="1"/>
</dbReference>
<comment type="catalytic activity">
    <reaction evidence="1">
        <text>ATP + protein L-histidine = ADP + protein N-phospho-L-histidine.</text>
        <dbReference type="EC" id="2.7.13.3"/>
    </reaction>
</comment>
<dbReference type="Gene3D" id="1.10.10.60">
    <property type="entry name" value="Homeodomain-like"/>
    <property type="match status" value="1"/>
</dbReference>
<dbReference type="InterPro" id="IPR004358">
    <property type="entry name" value="Sig_transdc_His_kin-like_C"/>
</dbReference>
<dbReference type="Gene3D" id="2.130.10.10">
    <property type="entry name" value="YVTN repeat-like/Quinoprotein amine dehydrogenase"/>
    <property type="match status" value="2"/>
</dbReference>
<evidence type="ECO:0000256" key="3">
    <source>
        <dbReference type="ARBA" id="ARBA00022553"/>
    </source>
</evidence>
<keyword evidence="7" id="KW-0067">ATP-binding</keyword>
<dbReference type="InterPro" id="IPR003594">
    <property type="entry name" value="HATPase_dom"/>
</dbReference>
<reference evidence="17 18" key="1">
    <citation type="submission" date="2016-10" db="EMBL/GenBank/DDBJ databases">
        <authorList>
            <person name="de Groot N.N."/>
        </authorList>
    </citation>
    <scope>NUCLEOTIDE SEQUENCE [LARGE SCALE GENOMIC DNA]</scope>
    <source>
        <strain evidence="17 18">NLAE-zl-C500</strain>
    </source>
</reference>
<feature type="domain" description="Response regulatory" evidence="16">
    <location>
        <begin position="1127"/>
        <end position="1242"/>
    </location>
</feature>
<dbReference type="Gene3D" id="3.40.50.2300">
    <property type="match status" value="1"/>
</dbReference>
<dbReference type="InterPro" id="IPR011110">
    <property type="entry name" value="Reg_prop"/>
</dbReference>
<dbReference type="Pfam" id="PF07495">
    <property type="entry name" value="Y_Y_Y"/>
    <property type="match status" value="1"/>
</dbReference>
<keyword evidence="3 12" id="KW-0597">Phosphoprotein</keyword>
<dbReference type="SMART" id="SM00448">
    <property type="entry name" value="REC"/>
    <property type="match status" value="1"/>
</dbReference>
<keyword evidence="11" id="KW-0804">Transcription</keyword>
<dbReference type="EMBL" id="FMYE01000028">
    <property type="protein sequence ID" value="SDB77816.1"/>
    <property type="molecule type" value="Genomic_DNA"/>
</dbReference>
<dbReference type="RefSeq" id="WP_081353377.1">
    <property type="nucleotide sequence ID" value="NZ_CP176640.1"/>
</dbReference>
<evidence type="ECO:0000256" key="2">
    <source>
        <dbReference type="ARBA" id="ARBA00012438"/>
    </source>
</evidence>
<dbReference type="SUPFAM" id="SSF55874">
    <property type="entry name" value="ATPase domain of HSP90 chaperone/DNA topoisomerase II/histidine kinase"/>
    <property type="match status" value="1"/>
</dbReference>
<dbReference type="SMART" id="SM00387">
    <property type="entry name" value="HATPase_c"/>
    <property type="match status" value="1"/>
</dbReference>
<dbReference type="CDD" id="cd00146">
    <property type="entry name" value="PKD"/>
    <property type="match status" value="1"/>
</dbReference>
<dbReference type="Pfam" id="PF00072">
    <property type="entry name" value="Response_reg"/>
    <property type="match status" value="1"/>
</dbReference>
<dbReference type="InterPro" id="IPR001789">
    <property type="entry name" value="Sig_transdc_resp-reg_receiver"/>
</dbReference>
<protein>
    <recommendedName>
        <fullName evidence="2">histidine kinase</fullName>
        <ecNumber evidence="2">2.7.13.3</ecNumber>
    </recommendedName>
</protein>
<feature type="region of interest" description="Disordered" evidence="13">
    <location>
        <begin position="1084"/>
        <end position="1118"/>
    </location>
</feature>
<dbReference type="InterPro" id="IPR003661">
    <property type="entry name" value="HisK_dim/P_dom"/>
</dbReference>
<dbReference type="CDD" id="cd17574">
    <property type="entry name" value="REC_OmpR"/>
    <property type="match status" value="1"/>
</dbReference>
<dbReference type="InterPro" id="IPR009057">
    <property type="entry name" value="Homeodomain-like_sf"/>
</dbReference>
<dbReference type="InterPro" id="IPR005467">
    <property type="entry name" value="His_kinase_dom"/>
</dbReference>
<dbReference type="GO" id="GO:0003700">
    <property type="term" value="F:DNA-binding transcription factor activity"/>
    <property type="evidence" value="ECO:0007669"/>
    <property type="project" value="InterPro"/>
</dbReference>
<dbReference type="Pfam" id="PF07494">
    <property type="entry name" value="Reg_prop"/>
    <property type="match status" value="5"/>
</dbReference>
<evidence type="ECO:0000313" key="17">
    <source>
        <dbReference type="EMBL" id="SDB77816.1"/>
    </source>
</evidence>
<evidence type="ECO:0000256" key="13">
    <source>
        <dbReference type="SAM" id="MobiDB-lite"/>
    </source>
</evidence>
<dbReference type="InterPro" id="IPR011006">
    <property type="entry name" value="CheY-like_superfamily"/>
</dbReference>
<dbReference type="FunFam" id="3.40.50.2300:FF:000138">
    <property type="entry name" value="Two-component system sensor histidine kinase/response regulator"/>
    <property type="match status" value="1"/>
</dbReference>
<evidence type="ECO:0000256" key="6">
    <source>
        <dbReference type="ARBA" id="ARBA00022777"/>
    </source>
</evidence>
<dbReference type="SUPFAM" id="SSF46689">
    <property type="entry name" value="Homeodomain-like"/>
    <property type="match status" value="1"/>
</dbReference>
<dbReference type="PROSITE" id="PS50110">
    <property type="entry name" value="RESPONSE_REGULATORY"/>
    <property type="match status" value="1"/>
</dbReference>
<dbReference type="InterPro" id="IPR036097">
    <property type="entry name" value="HisK_dim/P_sf"/>
</dbReference>
<dbReference type="PANTHER" id="PTHR43547:SF2">
    <property type="entry name" value="HYBRID SIGNAL TRANSDUCTION HISTIDINE KINASE C"/>
    <property type="match status" value="1"/>
</dbReference>
<dbReference type="InterPro" id="IPR036890">
    <property type="entry name" value="HATPase_C_sf"/>
</dbReference>
<evidence type="ECO:0000256" key="10">
    <source>
        <dbReference type="ARBA" id="ARBA00023125"/>
    </source>
</evidence>
<organism evidence="17 18">
    <name type="scientific">Bacteroides ovatus</name>
    <dbReference type="NCBI Taxonomy" id="28116"/>
    <lineage>
        <taxon>Bacteria</taxon>
        <taxon>Pseudomonadati</taxon>
        <taxon>Bacteroidota</taxon>
        <taxon>Bacteroidia</taxon>
        <taxon>Bacteroidales</taxon>
        <taxon>Bacteroidaceae</taxon>
        <taxon>Bacteroides</taxon>
    </lineage>
</organism>
<dbReference type="InterPro" id="IPR018062">
    <property type="entry name" value="HTH_AraC-typ_CS"/>
</dbReference>
<dbReference type="PRINTS" id="PR00344">
    <property type="entry name" value="BCTRLSENSOR"/>
</dbReference>
<dbReference type="InterPro" id="IPR013783">
    <property type="entry name" value="Ig-like_fold"/>
</dbReference>
<dbReference type="SUPFAM" id="SSF52172">
    <property type="entry name" value="CheY-like"/>
    <property type="match status" value="1"/>
</dbReference>
<feature type="domain" description="HTH araC/xylS-type" evidence="14">
    <location>
        <begin position="1276"/>
        <end position="1375"/>
    </location>
</feature>
<keyword evidence="4" id="KW-0808">Transferase</keyword>
<dbReference type="GO" id="GO:0043565">
    <property type="term" value="F:sequence-specific DNA binding"/>
    <property type="evidence" value="ECO:0007669"/>
    <property type="project" value="InterPro"/>
</dbReference>
<dbReference type="InterPro" id="IPR011123">
    <property type="entry name" value="Y_Y_Y"/>
</dbReference>
<feature type="domain" description="Histidine kinase" evidence="15">
    <location>
        <begin position="850"/>
        <end position="1077"/>
    </location>
</feature>
<sequence>MSMKAQILFLFSIYCFLIGSTPVMKAQTGKFYSTDKELSNSLINAVYQDRKGFIWIATENGLNKFDGTRFSIYRHNATDSTSLKNNYVRTLFEDSRGNFWIGCINGLQRYDRATDNFHELFISRKDGRKNPHITSIIERRNGDLWIATSGQGAISLKKNSNPASFHIETELTDRIGSNYLNVIFEDSRQNLWIATEEKGLYRYSPESKELKSYKAPYHIAGDDVSAICEDAHGQIFVGTLTKGLFRLSSRQEGNFEPVLYQNRMNLNIRTLIIDTRGKLIIGTDGEGVKEYQPQQDIIVDSEINAGPFDFSKSKVHSLIEDKDHNLWLGIFQKGLILVPGISNKFDYYGYKSIHNNTIGSSCVMAIHTDEQATIWIGTDNDGLYAINDQGKQLRHYTHQAGNPQSVPGTILCLYEDSNQELWLGSYFDGLARMNKQTGTCQDATSLLQGNLNAGKPKVSCIIEDKNKNLWVGTYGSGLYKINLPTQHVTYYESTRNENDDWSINRLPNDWISYLLEDREGMIWIGTYKGLAVLNPQTDNFINYKKQNNLLPGYVVYSLLESSNGEIWAGTSEGLVCLNKDRLTPVLFTTADGLPSDIICGLAEDEKKNIWISTHQGISKLNPPEKKFINYYAGDGLQGNEFTRTAVFKDKRGKIFFGGTNGVTAFYPQDITEIKKEMNVLITGFHVANRPVKKGDKSGNNVITDTAVMDTEQFTLAYNENTFSIDFSVLEFSNPDRISYQYKIKELGDEWISTQPGTNRVTYSSLKPGKYTFSVQARDHNNFSNIRTVTIAITPPWYQTWWAKVIWGCLGALLIYALTMYILSRIRHRQEVMRQKHMEQINEAKLQFFINISHEIRTPMTLIISPLEKLLAEHSEKQPVYLMIYRNAQRILRLINQLMDIRKLDKGQMHLKFRETDIVGFINDLMQTFNYQAQKKNITFTFEKELEGADSLKVWIDLNNFDKVLMNVLSNAFKYTHEGGNIEVSLKTGHNDAYRSALKDYFEIDITDNGIGIDKNKIEQIFERFYQIDNDMTQSNFGTGIGLHLSRSLVELHHGIIKAENREDGQGTRFIIRLPLGSNHLKAEELENPEETGSEPTISQLPKDSIYETEEENKTNEYRKPKAKTRYRVLIVEDDEEIRRYIRSELDSDFRIYECTNGREGLETILKEKPDLVISDVMMPEMDGITLCRKIKQNININHIPIILLTAKSKAEDQIEGLEIGADAYIVKPFNTELLRTTISNLIANRERLRGKLVGEQQVEEKITKIEMKSNDEILMSKVMKTINDHLADPTLNVEMLAANVGMSRVHMHRKLKELTNQSARDFIRSIRLKQAANLLREKNLSVSEVAYATGFSNLSHFSNTFRDFYGISPSEYKEQQM</sequence>
<dbReference type="CDD" id="cd00075">
    <property type="entry name" value="HATPase"/>
    <property type="match status" value="1"/>
</dbReference>
<dbReference type="Pfam" id="PF02518">
    <property type="entry name" value="HATPase_c"/>
    <property type="match status" value="1"/>
</dbReference>
<keyword evidence="10" id="KW-0238">DNA-binding</keyword>
<dbReference type="SMART" id="SM00342">
    <property type="entry name" value="HTH_ARAC"/>
    <property type="match status" value="1"/>
</dbReference>